<dbReference type="AlphaFoldDB" id="A0A1H3U0S9"/>
<sequence length="78" mass="8524">MSAMKRRARRADGAPTVLLQGRVSPEARAEVQEAAERSGVSIAYYLEALIDQLVEDNGRLPIIASPRPQREELPIPAA</sequence>
<evidence type="ECO:0008006" key="3">
    <source>
        <dbReference type="Google" id="ProtNLM"/>
    </source>
</evidence>
<gene>
    <name evidence="1" type="ORF">SAMN05216554_4606</name>
</gene>
<accession>A0A1H3U0S9</accession>
<name>A0A1H3U0S9_9MICO</name>
<proteinExistence type="predicted"/>
<dbReference type="STRING" id="381665.SAMN05216554_4606"/>
<protein>
    <recommendedName>
        <fullName evidence="3">Ribbon-helix-helix protein, copG family</fullName>
    </recommendedName>
</protein>
<evidence type="ECO:0000313" key="1">
    <source>
        <dbReference type="EMBL" id="SDZ55485.1"/>
    </source>
</evidence>
<dbReference type="RefSeq" id="WP_092558271.1">
    <property type="nucleotide sequence ID" value="NZ_FNPZ01000009.1"/>
</dbReference>
<keyword evidence="2" id="KW-1185">Reference proteome</keyword>
<reference evidence="1 2" key="1">
    <citation type="submission" date="2016-10" db="EMBL/GenBank/DDBJ databases">
        <authorList>
            <person name="de Groot N.N."/>
        </authorList>
    </citation>
    <scope>NUCLEOTIDE SEQUENCE [LARGE SCALE GENOMIC DNA]</scope>
    <source>
        <strain evidence="1 2">CGMCC 4.3491</strain>
    </source>
</reference>
<dbReference type="OrthoDB" id="5122457at2"/>
<organism evidence="1 2">
    <name type="scientific">Herbiconiux ginsengi</name>
    <dbReference type="NCBI Taxonomy" id="381665"/>
    <lineage>
        <taxon>Bacteria</taxon>
        <taxon>Bacillati</taxon>
        <taxon>Actinomycetota</taxon>
        <taxon>Actinomycetes</taxon>
        <taxon>Micrococcales</taxon>
        <taxon>Microbacteriaceae</taxon>
        <taxon>Herbiconiux</taxon>
    </lineage>
</organism>
<dbReference type="Proteomes" id="UP000198891">
    <property type="component" value="Unassembled WGS sequence"/>
</dbReference>
<evidence type="ECO:0000313" key="2">
    <source>
        <dbReference type="Proteomes" id="UP000198891"/>
    </source>
</evidence>
<dbReference type="EMBL" id="FNPZ01000009">
    <property type="protein sequence ID" value="SDZ55485.1"/>
    <property type="molecule type" value="Genomic_DNA"/>
</dbReference>